<keyword evidence="4" id="KW-0812">Transmembrane</keyword>
<dbReference type="InterPro" id="IPR003593">
    <property type="entry name" value="AAA+_ATPase"/>
</dbReference>
<dbReference type="InterPro" id="IPR050352">
    <property type="entry name" value="ABCG_transporters"/>
</dbReference>
<dbReference type="Pfam" id="PF00005">
    <property type="entry name" value="ABC_tran"/>
    <property type="match status" value="1"/>
</dbReference>
<keyword evidence="8" id="KW-0472">Membrane</keyword>
<keyword evidence="6" id="KW-0067">ATP-binding</keyword>
<dbReference type="Pfam" id="PF01061">
    <property type="entry name" value="ABC2_membrane"/>
    <property type="match status" value="1"/>
</dbReference>
<dbReference type="GO" id="GO:0005886">
    <property type="term" value="C:plasma membrane"/>
    <property type="evidence" value="ECO:0007669"/>
    <property type="project" value="TreeGrafter"/>
</dbReference>
<dbReference type="PANTHER" id="PTHR48041">
    <property type="entry name" value="ABC TRANSPORTER G FAMILY MEMBER 28"/>
    <property type="match status" value="1"/>
</dbReference>
<evidence type="ECO:0000256" key="5">
    <source>
        <dbReference type="ARBA" id="ARBA00022741"/>
    </source>
</evidence>
<comment type="subcellular location">
    <subcellularLocation>
        <location evidence="1">Membrane</location>
        <topology evidence="1">Multi-pass membrane protein</topology>
    </subcellularLocation>
</comment>
<dbReference type="GO" id="GO:0016887">
    <property type="term" value="F:ATP hydrolysis activity"/>
    <property type="evidence" value="ECO:0007669"/>
    <property type="project" value="InterPro"/>
</dbReference>
<protein>
    <submittedName>
        <fullName evidence="9">Uncharacterized protein</fullName>
    </submittedName>
</protein>
<name>A0A1B0D1T3_PHLPP</name>
<dbReference type="AlphaFoldDB" id="A0A1B0D1T3"/>
<evidence type="ECO:0000256" key="1">
    <source>
        <dbReference type="ARBA" id="ARBA00004141"/>
    </source>
</evidence>
<dbReference type="GO" id="GO:0030659">
    <property type="term" value="C:cytoplasmic vesicle membrane"/>
    <property type="evidence" value="ECO:0007669"/>
    <property type="project" value="TreeGrafter"/>
</dbReference>
<reference evidence="9" key="1">
    <citation type="submission" date="2022-08" db="UniProtKB">
        <authorList>
            <consortium name="EnsemblMetazoa"/>
        </authorList>
    </citation>
    <scope>IDENTIFICATION</scope>
    <source>
        <strain evidence="9">Israel</strain>
    </source>
</reference>
<dbReference type="InterPro" id="IPR017871">
    <property type="entry name" value="ABC_transporter-like_CS"/>
</dbReference>
<dbReference type="VEuPathDB" id="VectorBase:PPAPM1_009334"/>
<dbReference type="Pfam" id="PF19055">
    <property type="entry name" value="ABC2_membrane_7"/>
    <property type="match status" value="1"/>
</dbReference>
<dbReference type="SMART" id="SM00382">
    <property type="entry name" value="AAA"/>
    <property type="match status" value="1"/>
</dbReference>
<dbReference type="GO" id="GO:0140359">
    <property type="term" value="F:ABC-type transporter activity"/>
    <property type="evidence" value="ECO:0007669"/>
    <property type="project" value="InterPro"/>
</dbReference>
<dbReference type="EMBL" id="AJVK01022322">
    <property type="status" value="NOT_ANNOTATED_CDS"/>
    <property type="molecule type" value="Genomic_DNA"/>
</dbReference>
<dbReference type="InterPro" id="IPR027417">
    <property type="entry name" value="P-loop_NTPase"/>
</dbReference>
<dbReference type="PANTHER" id="PTHR48041:SF139">
    <property type="entry name" value="PROTEIN SCARLET"/>
    <property type="match status" value="1"/>
</dbReference>
<keyword evidence="10" id="KW-1185">Reference proteome</keyword>
<dbReference type="PROSITE" id="PS50893">
    <property type="entry name" value="ABC_TRANSPORTER_2"/>
    <property type="match status" value="1"/>
</dbReference>
<dbReference type="VEuPathDB" id="VectorBase:PPAI001306"/>
<evidence type="ECO:0000256" key="8">
    <source>
        <dbReference type="ARBA" id="ARBA00023136"/>
    </source>
</evidence>
<dbReference type="InterPro" id="IPR043926">
    <property type="entry name" value="ABCG_dom"/>
</dbReference>
<evidence type="ECO:0000256" key="4">
    <source>
        <dbReference type="ARBA" id="ARBA00022692"/>
    </source>
</evidence>
<sequence length="615" mass="68251">MPLVQMESPVDGPINTQVTTQLRSYSKWAPCEQGVTMVWRDLSIYALAGGASSKKGLKRIINNVTGVVRSGTLMALMGASGAGKSTLMSALAYREPPGAIVQGDILVNGRRVGPFMNTMSGFVHQEDLFVGTLTVLEHLTFMVNLKVDRRMSQRDKNALINDLLHRSGLTRCTNTRIGLAGDGKVLSGGEKKRLAFATELITKPAILFCDEPTTGLDSFSARFIVRTLQDLARRGTAIICTIHQPSSELFAMFHEVMLLAEGRVAFMGPPNNALGFFAEHGYVCPDAYNPADFMIGLLATYPGDENSSRRTAHRVCDLFAVSPMAEERDVLVNLEFHMAEKAEFDIEGHHGRRMRNLWWYKKIYWLVYRAFLSVTRDSSIQTLRIVQKIGIAITAGLCFVGAVDKTQKGIQAMQGAIFIYVAENTFTPMYSVLSTFPQDFPLLLREKKSGLYSTGQFYIAHILAMMPGLVVEPLLFICIGYWLMGLRQTLYAFSLTALAAIMAMNASTACGYFFSAAFDSVPVALAYLVPFDNILMITENNSVKMAAKRILTGEKWLILSCPVNPNLPCLENGDAVLDQYSFSANNLTRDLCALCGFYLVFHFLAYLFLWRRTKK</sequence>
<dbReference type="InterPro" id="IPR003439">
    <property type="entry name" value="ABC_transporter-like_ATP-bd"/>
</dbReference>
<keyword evidence="3" id="KW-0813">Transport</keyword>
<keyword evidence="7" id="KW-1133">Transmembrane helix</keyword>
<evidence type="ECO:0000256" key="6">
    <source>
        <dbReference type="ARBA" id="ARBA00022840"/>
    </source>
</evidence>
<dbReference type="Gene3D" id="3.40.50.300">
    <property type="entry name" value="P-loop containing nucleotide triphosphate hydrolases"/>
    <property type="match status" value="1"/>
</dbReference>
<evidence type="ECO:0000313" key="10">
    <source>
        <dbReference type="Proteomes" id="UP000092462"/>
    </source>
</evidence>
<dbReference type="GO" id="GO:0005524">
    <property type="term" value="F:ATP binding"/>
    <property type="evidence" value="ECO:0007669"/>
    <property type="project" value="UniProtKB-KW"/>
</dbReference>
<evidence type="ECO:0000256" key="7">
    <source>
        <dbReference type="ARBA" id="ARBA00022989"/>
    </source>
</evidence>
<accession>A0A1B0D1T3</accession>
<proteinExistence type="inferred from homology"/>
<evidence type="ECO:0000313" key="9">
    <source>
        <dbReference type="EnsemblMetazoa" id="PPAI001306-PA"/>
    </source>
</evidence>
<comment type="similarity">
    <text evidence="2">Belongs to the ABC transporter superfamily. ABCG family. Eye pigment precursor importer (TC 3.A.1.204) subfamily.</text>
</comment>
<dbReference type="FunFam" id="3.40.50.300:FF:001581">
    <property type="entry name" value="Blast:Protein scarlet"/>
    <property type="match status" value="1"/>
</dbReference>
<evidence type="ECO:0000256" key="2">
    <source>
        <dbReference type="ARBA" id="ARBA00005814"/>
    </source>
</evidence>
<dbReference type="SUPFAM" id="SSF52540">
    <property type="entry name" value="P-loop containing nucleoside triphosphate hydrolases"/>
    <property type="match status" value="1"/>
</dbReference>
<organism evidence="9 10">
    <name type="scientific">Phlebotomus papatasi</name>
    <name type="common">Sandfly</name>
    <dbReference type="NCBI Taxonomy" id="29031"/>
    <lineage>
        <taxon>Eukaryota</taxon>
        <taxon>Metazoa</taxon>
        <taxon>Ecdysozoa</taxon>
        <taxon>Arthropoda</taxon>
        <taxon>Hexapoda</taxon>
        <taxon>Insecta</taxon>
        <taxon>Pterygota</taxon>
        <taxon>Neoptera</taxon>
        <taxon>Endopterygota</taxon>
        <taxon>Diptera</taxon>
        <taxon>Nematocera</taxon>
        <taxon>Psychodoidea</taxon>
        <taxon>Psychodidae</taxon>
        <taxon>Phlebotomus</taxon>
        <taxon>Phlebotomus</taxon>
    </lineage>
</organism>
<dbReference type="InterPro" id="IPR013525">
    <property type="entry name" value="ABC2_TM"/>
</dbReference>
<dbReference type="EnsemblMetazoa" id="PPAI001306-RA">
    <property type="protein sequence ID" value="PPAI001306-PA"/>
    <property type="gene ID" value="PPAI001306"/>
</dbReference>
<dbReference type="Proteomes" id="UP000092462">
    <property type="component" value="Unassembled WGS sequence"/>
</dbReference>
<dbReference type="PROSITE" id="PS00211">
    <property type="entry name" value="ABC_TRANSPORTER_1"/>
    <property type="match status" value="1"/>
</dbReference>
<keyword evidence="5" id="KW-0547">Nucleotide-binding</keyword>
<evidence type="ECO:0000256" key="3">
    <source>
        <dbReference type="ARBA" id="ARBA00022448"/>
    </source>
</evidence>